<dbReference type="AlphaFoldDB" id="A0A8H4W0D6"/>
<sequence>MNKRVYTPLVYQMDANVVQWDASCNVLNPVIDPWHGDPGETKFEAVARAWAGAMELAADAQARFNLIKPIMDAGGNNKPREQFLLQIDAMDPGYLQFFRGSWDPRVTNEVERILNNVRNVLTFTQGSPFALRNTMDPQYAITVSCNNQDPVCAINGGIIPSAVTSQQVDTRVASTGAWINICDAFFNAPRFDKKKIGAIMQAQPAGTPGQTFPDLDYWLAARQLEKSSPNYNDATGSTDALIIFHEMTHIRYVGQTNTELQNGIYIQGALETRGWFACAQMAQTDSDSVEAYKNADTYAWYAEYGYFVRRLQSDPWPHVGPLSKPVTR</sequence>
<evidence type="ECO:0000313" key="2">
    <source>
        <dbReference type="Proteomes" id="UP000566819"/>
    </source>
</evidence>
<name>A0A8H4W0D6_9HELO</name>
<organism evidence="1 2">
    <name type="scientific">Cudoniella acicularis</name>
    <dbReference type="NCBI Taxonomy" id="354080"/>
    <lineage>
        <taxon>Eukaryota</taxon>
        <taxon>Fungi</taxon>
        <taxon>Dikarya</taxon>
        <taxon>Ascomycota</taxon>
        <taxon>Pezizomycotina</taxon>
        <taxon>Leotiomycetes</taxon>
        <taxon>Helotiales</taxon>
        <taxon>Tricladiaceae</taxon>
        <taxon>Cudoniella</taxon>
    </lineage>
</organism>
<evidence type="ECO:0008006" key="3">
    <source>
        <dbReference type="Google" id="ProtNLM"/>
    </source>
</evidence>
<dbReference type="EMBL" id="JAAMPI010001151">
    <property type="protein sequence ID" value="KAF4626444.1"/>
    <property type="molecule type" value="Genomic_DNA"/>
</dbReference>
<dbReference type="InterPro" id="IPR024079">
    <property type="entry name" value="MetalloPept_cat_dom_sf"/>
</dbReference>
<comment type="caution">
    <text evidence="1">The sequence shown here is derived from an EMBL/GenBank/DDBJ whole genome shotgun (WGS) entry which is preliminary data.</text>
</comment>
<evidence type="ECO:0000313" key="1">
    <source>
        <dbReference type="EMBL" id="KAF4626444.1"/>
    </source>
</evidence>
<dbReference type="Proteomes" id="UP000566819">
    <property type="component" value="Unassembled WGS sequence"/>
</dbReference>
<dbReference type="GO" id="GO:0008237">
    <property type="term" value="F:metallopeptidase activity"/>
    <property type="evidence" value="ECO:0007669"/>
    <property type="project" value="InterPro"/>
</dbReference>
<dbReference type="Gene3D" id="3.40.390.10">
    <property type="entry name" value="Collagenase (Catalytic Domain)"/>
    <property type="match status" value="1"/>
</dbReference>
<keyword evidence="2" id="KW-1185">Reference proteome</keyword>
<protein>
    <recommendedName>
        <fullName evidence="3">Lysine-specific metallo-endopeptidase domain-containing protein</fullName>
    </recommendedName>
</protein>
<dbReference type="SUPFAM" id="SSF55486">
    <property type="entry name" value="Metalloproteases ('zincins'), catalytic domain"/>
    <property type="match status" value="1"/>
</dbReference>
<gene>
    <name evidence="1" type="ORF">G7Y89_g11716</name>
</gene>
<accession>A0A8H4W0D6</accession>
<proteinExistence type="predicted"/>
<dbReference type="OrthoDB" id="4306934at2759"/>
<reference evidence="1 2" key="1">
    <citation type="submission" date="2020-03" db="EMBL/GenBank/DDBJ databases">
        <title>Draft Genome Sequence of Cudoniella acicularis.</title>
        <authorList>
            <person name="Buettner E."/>
            <person name="Kellner H."/>
        </authorList>
    </citation>
    <scope>NUCLEOTIDE SEQUENCE [LARGE SCALE GENOMIC DNA]</scope>
    <source>
        <strain evidence="1 2">DSM 108380</strain>
    </source>
</reference>